<reference evidence="2" key="5">
    <citation type="submission" date="2025-09" db="UniProtKB">
        <authorList>
            <consortium name="Ensembl"/>
        </authorList>
    </citation>
    <scope>IDENTIFICATION</scope>
</reference>
<dbReference type="InParanoid" id="A0A4W3J6H6"/>
<dbReference type="Ensembl" id="ENSCMIT00000038257.1">
    <property type="protein sequence ID" value="ENSCMIP00000037712.1"/>
    <property type="gene ID" value="ENSCMIG00000015847.1"/>
</dbReference>
<protein>
    <recommendedName>
        <fullName evidence="1">HAT C-terminal dimerisation domain-containing protein</fullName>
    </recommendedName>
</protein>
<feature type="domain" description="HAT C-terminal dimerisation" evidence="1">
    <location>
        <begin position="472"/>
        <end position="531"/>
    </location>
</feature>
<reference evidence="3" key="2">
    <citation type="journal article" date="2007" name="PLoS Biol.">
        <title>Survey sequencing and comparative analysis of the elephant shark (Callorhinchus milii) genome.</title>
        <authorList>
            <person name="Venkatesh B."/>
            <person name="Kirkness E.F."/>
            <person name="Loh Y.H."/>
            <person name="Halpern A.L."/>
            <person name="Lee A.P."/>
            <person name="Johnson J."/>
            <person name="Dandona N."/>
            <person name="Viswanathan L.D."/>
            <person name="Tay A."/>
            <person name="Venter J.C."/>
            <person name="Strausberg R.L."/>
            <person name="Brenner S."/>
        </authorList>
    </citation>
    <scope>NUCLEOTIDE SEQUENCE [LARGE SCALE GENOMIC DNA]</scope>
</reference>
<evidence type="ECO:0000313" key="3">
    <source>
        <dbReference type="Proteomes" id="UP000314986"/>
    </source>
</evidence>
<keyword evidence="3" id="KW-1185">Reference proteome</keyword>
<dbReference type="InterPro" id="IPR012337">
    <property type="entry name" value="RNaseH-like_sf"/>
</dbReference>
<reference evidence="3" key="3">
    <citation type="journal article" date="2014" name="Nature">
        <title>Elephant shark genome provides unique insights into gnathostome evolution.</title>
        <authorList>
            <consortium name="International Elephant Shark Genome Sequencing Consortium"/>
            <person name="Venkatesh B."/>
            <person name="Lee A.P."/>
            <person name="Ravi V."/>
            <person name="Maurya A.K."/>
            <person name="Lian M.M."/>
            <person name="Swann J.B."/>
            <person name="Ohta Y."/>
            <person name="Flajnik M.F."/>
            <person name="Sutoh Y."/>
            <person name="Kasahara M."/>
            <person name="Hoon S."/>
            <person name="Gangu V."/>
            <person name="Roy S.W."/>
            <person name="Irimia M."/>
            <person name="Korzh V."/>
            <person name="Kondrychyn I."/>
            <person name="Lim Z.W."/>
            <person name="Tay B.H."/>
            <person name="Tohari S."/>
            <person name="Kong K.W."/>
            <person name="Ho S."/>
            <person name="Lorente-Galdos B."/>
            <person name="Quilez J."/>
            <person name="Marques-Bonet T."/>
            <person name="Raney B.J."/>
            <person name="Ingham P.W."/>
            <person name="Tay A."/>
            <person name="Hillier L.W."/>
            <person name="Minx P."/>
            <person name="Boehm T."/>
            <person name="Wilson R.K."/>
            <person name="Brenner S."/>
            <person name="Warren W.C."/>
        </authorList>
    </citation>
    <scope>NUCLEOTIDE SEQUENCE [LARGE SCALE GENOMIC DNA]</scope>
</reference>
<accession>A0A4W3J6H6</accession>
<evidence type="ECO:0000313" key="2">
    <source>
        <dbReference type="Ensembl" id="ENSCMIP00000037712.1"/>
    </source>
</evidence>
<dbReference type="Pfam" id="PF05699">
    <property type="entry name" value="Dimer_Tnp_hAT"/>
    <property type="match status" value="1"/>
</dbReference>
<dbReference type="InterPro" id="IPR008906">
    <property type="entry name" value="HATC_C_dom"/>
</dbReference>
<name>A0A4W3J6H6_CALMI</name>
<dbReference type="SUPFAM" id="SSF53098">
    <property type="entry name" value="Ribonuclease H-like"/>
    <property type="match status" value="1"/>
</dbReference>
<dbReference type="OMA" id="KERHILM"/>
<reference evidence="2" key="4">
    <citation type="submission" date="2025-08" db="UniProtKB">
        <authorList>
            <consortium name="Ensembl"/>
        </authorList>
    </citation>
    <scope>IDENTIFICATION</scope>
</reference>
<dbReference type="GeneTree" id="ENSGT00940000171866"/>
<dbReference type="GO" id="GO:0046983">
    <property type="term" value="F:protein dimerization activity"/>
    <property type="evidence" value="ECO:0007669"/>
    <property type="project" value="InterPro"/>
</dbReference>
<dbReference type="AlphaFoldDB" id="A0A4W3J6H6"/>
<dbReference type="Proteomes" id="UP000314986">
    <property type="component" value="Unassembled WGS sequence"/>
</dbReference>
<dbReference type="PANTHER" id="PTHR46880:SF5">
    <property type="entry name" value="DUF4371 DOMAIN-CONTAINING PROTEIN"/>
    <property type="match status" value="1"/>
</dbReference>
<reference evidence="3" key="1">
    <citation type="journal article" date="2006" name="Science">
        <title>Ancient noncoding elements conserved in the human genome.</title>
        <authorList>
            <person name="Venkatesh B."/>
            <person name="Kirkness E.F."/>
            <person name="Loh Y.H."/>
            <person name="Halpern A.L."/>
            <person name="Lee A.P."/>
            <person name="Johnson J."/>
            <person name="Dandona N."/>
            <person name="Viswanathan L.D."/>
            <person name="Tay A."/>
            <person name="Venter J.C."/>
            <person name="Strausberg R.L."/>
            <person name="Brenner S."/>
        </authorList>
    </citation>
    <scope>NUCLEOTIDE SEQUENCE [LARGE SCALE GENOMIC DNA]</scope>
</reference>
<dbReference type="PANTHER" id="PTHR46880">
    <property type="entry name" value="RAS-ASSOCIATING DOMAIN-CONTAINING PROTEIN"/>
    <property type="match status" value="1"/>
</dbReference>
<evidence type="ECO:0000259" key="1">
    <source>
        <dbReference type="Pfam" id="PF05699"/>
    </source>
</evidence>
<organism evidence="2 3">
    <name type="scientific">Callorhinchus milii</name>
    <name type="common">Ghost shark</name>
    <dbReference type="NCBI Taxonomy" id="7868"/>
    <lineage>
        <taxon>Eukaryota</taxon>
        <taxon>Metazoa</taxon>
        <taxon>Chordata</taxon>
        <taxon>Craniata</taxon>
        <taxon>Vertebrata</taxon>
        <taxon>Chondrichthyes</taxon>
        <taxon>Holocephali</taxon>
        <taxon>Chimaeriformes</taxon>
        <taxon>Callorhinchidae</taxon>
        <taxon>Callorhinchus</taxon>
    </lineage>
</organism>
<proteinExistence type="predicted"/>
<sequence>MCVLRNVYFSGKEMLPNFSTEALNDLCLIQGVGDLSALLSDKHISYQGDKSIGEFQQAVAEVIEEGILSRAQSANCFSILVDQSHSFPEQSLLLYVRIIEQVAGGYEPKTYFLALKQMGEATAGKIMAEIAEMLKGKGLDVTKMCGVAIDGVSITTENKHEVVTQLKARVPGILSIHCIAHRLALSSVSAADTVPYLVKYQHVLASVYKYFANVLASREGLEAMLKILRDSEKQSSPFKETSSRWLTVRASIEAVIRNFGCLVSVLRSDGSAIAIGLAKSMCTYKFLHCSHFLADILHQLYILCKSYHTARVDFSIAHSLLKSTVTTINKLSGESSGEMLKTFLATLPAGGWDDNAGFFSFQSHQIKGGGAQRRAAESICRMFARNLTDDLKARFSEPGDAATITAMTAIFDPAYAPDSKSQHIQTVTNYLSSLSSESDKEDFEMSCKQELVSFMNFVESQPGVNALTSAKDVCELALKQKLMFPTVSSLAERFLALPITTAELERGFSREAALQSRLGNSLSGTSLENLLKISIHGPPIKEFSFRNAYLKWVSSKLDKTLKPKS</sequence>